<keyword evidence="3" id="KW-1185">Reference proteome</keyword>
<dbReference type="AlphaFoldDB" id="A0A392RB15"/>
<evidence type="ECO:0000313" key="3">
    <source>
        <dbReference type="Proteomes" id="UP000265520"/>
    </source>
</evidence>
<protein>
    <submittedName>
        <fullName evidence="2">Uncharacterized protein</fullName>
    </submittedName>
</protein>
<name>A0A392RB15_9FABA</name>
<comment type="caution">
    <text evidence="2">The sequence shown here is derived from an EMBL/GenBank/DDBJ whole genome shotgun (WGS) entry which is preliminary data.</text>
</comment>
<proteinExistence type="predicted"/>
<dbReference type="Proteomes" id="UP000265520">
    <property type="component" value="Unassembled WGS sequence"/>
</dbReference>
<feature type="compositionally biased region" description="Basic and acidic residues" evidence="1">
    <location>
        <begin position="11"/>
        <end position="24"/>
    </location>
</feature>
<accession>A0A392RB15</accession>
<evidence type="ECO:0000313" key="2">
    <source>
        <dbReference type="EMBL" id="MCI33449.1"/>
    </source>
</evidence>
<sequence length="39" mass="4631">MENQSSEQDIEQPRKDHDPIDSAEQRIIDGFTHFKLNNF</sequence>
<organism evidence="2 3">
    <name type="scientific">Trifolium medium</name>
    <dbReference type="NCBI Taxonomy" id="97028"/>
    <lineage>
        <taxon>Eukaryota</taxon>
        <taxon>Viridiplantae</taxon>
        <taxon>Streptophyta</taxon>
        <taxon>Embryophyta</taxon>
        <taxon>Tracheophyta</taxon>
        <taxon>Spermatophyta</taxon>
        <taxon>Magnoliopsida</taxon>
        <taxon>eudicotyledons</taxon>
        <taxon>Gunneridae</taxon>
        <taxon>Pentapetalae</taxon>
        <taxon>rosids</taxon>
        <taxon>fabids</taxon>
        <taxon>Fabales</taxon>
        <taxon>Fabaceae</taxon>
        <taxon>Papilionoideae</taxon>
        <taxon>50 kb inversion clade</taxon>
        <taxon>NPAAA clade</taxon>
        <taxon>Hologalegina</taxon>
        <taxon>IRL clade</taxon>
        <taxon>Trifolieae</taxon>
        <taxon>Trifolium</taxon>
    </lineage>
</organism>
<dbReference type="EMBL" id="LXQA010204475">
    <property type="protein sequence ID" value="MCI33449.1"/>
    <property type="molecule type" value="Genomic_DNA"/>
</dbReference>
<reference evidence="2 3" key="1">
    <citation type="journal article" date="2018" name="Front. Plant Sci.">
        <title>Red Clover (Trifolium pratense) and Zigzag Clover (T. medium) - A Picture of Genomic Similarities and Differences.</title>
        <authorList>
            <person name="Dluhosova J."/>
            <person name="Istvanek J."/>
            <person name="Nedelnik J."/>
            <person name="Repkova J."/>
        </authorList>
    </citation>
    <scope>NUCLEOTIDE SEQUENCE [LARGE SCALE GENOMIC DNA]</scope>
    <source>
        <strain evidence="3">cv. 10/8</strain>
        <tissue evidence="2">Leaf</tissue>
    </source>
</reference>
<feature type="region of interest" description="Disordered" evidence="1">
    <location>
        <begin position="1"/>
        <end position="24"/>
    </location>
</feature>
<feature type="non-terminal residue" evidence="2">
    <location>
        <position position="39"/>
    </location>
</feature>
<evidence type="ECO:0000256" key="1">
    <source>
        <dbReference type="SAM" id="MobiDB-lite"/>
    </source>
</evidence>